<accession>A0ABU4WF93</accession>
<feature type="transmembrane region" description="Helical" evidence="8">
    <location>
        <begin position="126"/>
        <end position="149"/>
    </location>
</feature>
<keyword evidence="7 8" id="KW-0472">Membrane</keyword>
<dbReference type="Gene3D" id="1.10.3720.10">
    <property type="entry name" value="MetI-like"/>
    <property type="match status" value="1"/>
</dbReference>
<proteinExistence type="inferred from homology"/>
<dbReference type="InterPro" id="IPR035906">
    <property type="entry name" value="MetI-like_sf"/>
</dbReference>
<dbReference type="CDD" id="cd06261">
    <property type="entry name" value="TM_PBP2"/>
    <property type="match status" value="1"/>
</dbReference>
<dbReference type="SUPFAM" id="SSF161098">
    <property type="entry name" value="MetI-like"/>
    <property type="match status" value="1"/>
</dbReference>
<name>A0ABU4WF93_9BACT</name>
<dbReference type="Pfam" id="PF00528">
    <property type="entry name" value="BPD_transp_1"/>
    <property type="match status" value="1"/>
</dbReference>
<keyword evidence="4" id="KW-1003">Cell membrane</keyword>
<evidence type="ECO:0000256" key="5">
    <source>
        <dbReference type="ARBA" id="ARBA00022692"/>
    </source>
</evidence>
<protein>
    <submittedName>
        <fullName evidence="10">ABC transporter permease subunit</fullName>
    </submittedName>
</protein>
<evidence type="ECO:0000313" key="11">
    <source>
        <dbReference type="Proteomes" id="UP001275932"/>
    </source>
</evidence>
<comment type="caution">
    <text evidence="10">The sequence shown here is derived from an EMBL/GenBank/DDBJ whole genome shotgun (WGS) entry which is preliminary data.</text>
</comment>
<evidence type="ECO:0000256" key="3">
    <source>
        <dbReference type="ARBA" id="ARBA00022448"/>
    </source>
</evidence>
<dbReference type="InterPro" id="IPR000515">
    <property type="entry name" value="MetI-like"/>
</dbReference>
<evidence type="ECO:0000256" key="2">
    <source>
        <dbReference type="ARBA" id="ARBA00007069"/>
    </source>
</evidence>
<evidence type="ECO:0000256" key="8">
    <source>
        <dbReference type="RuleBase" id="RU363032"/>
    </source>
</evidence>
<evidence type="ECO:0000256" key="7">
    <source>
        <dbReference type="ARBA" id="ARBA00023136"/>
    </source>
</evidence>
<organism evidence="10 11">
    <name type="scientific">Intestinicryptomonas porci</name>
    <dbReference type="NCBI Taxonomy" id="2926320"/>
    <lineage>
        <taxon>Bacteria</taxon>
        <taxon>Pseudomonadati</taxon>
        <taxon>Verrucomicrobiota</taxon>
        <taxon>Opitutia</taxon>
        <taxon>Opitutales</taxon>
        <taxon>Intestinicryptomonaceae</taxon>
        <taxon>Intestinicryptomonas</taxon>
    </lineage>
</organism>
<evidence type="ECO:0000256" key="4">
    <source>
        <dbReference type="ARBA" id="ARBA00022475"/>
    </source>
</evidence>
<feature type="transmembrane region" description="Helical" evidence="8">
    <location>
        <begin position="180"/>
        <end position="208"/>
    </location>
</feature>
<reference evidence="10 11" key="1">
    <citation type="submission" date="2022-03" db="EMBL/GenBank/DDBJ databases">
        <title>Novel taxa within the pig intestine.</title>
        <authorList>
            <person name="Wylensek D."/>
            <person name="Bishof K."/>
            <person name="Afrizal A."/>
            <person name="Clavel T."/>
        </authorList>
    </citation>
    <scope>NUCLEOTIDE SEQUENCE [LARGE SCALE GENOMIC DNA]</scope>
    <source>
        <strain evidence="10 11">CLA-KB-P66</strain>
    </source>
</reference>
<dbReference type="RefSeq" id="WP_370396681.1">
    <property type="nucleotide sequence ID" value="NZ_JALBUT010000003.1"/>
</dbReference>
<feature type="domain" description="ABC transmembrane type-1" evidence="9">
    <location>
        <begin position="60"/>
        <end position="248"/>
    </location>
</feature>
<feature type="transmembrane region" description="Helical" evidence="8">
    <location>
        <begin position="97"/>
        <end position="120"/>
    </location>
</feature>
<evidence type="ECO:0000313" key="10">
    <source>
        <dbReference type="EMBL" id="MDX8415233.1"/>
    </source>
</evidence>
<evidence type="ECO:0000259" key="9">
    <source>
        <dbReference type="PROSITE" id="PS50928"/>
    </source>
</evidence>
<feature type="transmembrane region" description="Helical" evidence="8">
    <location>
        <begin position="228"/>
        <end position="251"/>
    </location>
</feature>
<comment type="subcellular location">
    <subcellularLocation>
        <location evidence="1 8">Cell membrane</location>
        <topology evidence="1 8">Multi-pass membrane protein</topology>
    </subcellularLocation>
</comment>
<dbReference type="EMBL" id="JALBUT010000003">
    <property type="protein sequence ID" value="MDX8415233.1"/>
    <property type="molecule type" value="Genomic_DNA"/>
</dbReference>
<dbReference type="PANTHER" id="PTHR43848">
    <property type="entry name" value="PUTRESCINE TRANSPORT SYSTEM PERMEASE PROTEIN POTI"/>
    <property type="match status" value="1"/>
</dbReference>
<keyword evidence="11" id="KW-1185">Reference proteome</keyword>
<dbReference type="Proteomes" id="UP001275932">
    <property type="component" value="Unassembled WGS sequence"/>
</dbReference>
<dbReference type="InterPro" id="IPR051789">
    <property type="entry name" value="Bact_Polyamine_Transport"/>
</dbReference>
<keyword evidence="3 8" id="KW-0813">Transport</keyword>
<sequence>MKSRFTSLLVTLFALAFLYIPILTLVMQSFNSSRFGGEWKGFSLKWYEALFNDAAILDATLNTLIIAFCATILSTILGTLSAWALHRFQTKLQEANYTLVYAPLIMPDILMGISLLLLFVSIGADLGLVTVVIAHTTFCVSYVAFTVLARLQDFDFSIIQAAQDLGAGWGRIIRQILLPLLWPGIAAGAMMAFTLSMDDFVVTFFVGGPGSTTLPVKVFSMMKHGSPAIINALSVIFMSLTFTVAIAGQIITNKKSHK</sequence>
<feature type="transmembrane region" description="Helical" evidence="8">
    <location>
        <begin position="60"/>
        <end position="85"/>
    </location>
</feature>
<dbReference type="PANTHER" id="PTHR43848:SF2">
    <property type="entry name" value="PUTRESCINE TRANSPORT SYSTEM PERMEASE PROTEIN POTI"/>
    <property type="match status" value="1"/>
</dbReference>
<keyword evidence="5 8" id="KW-0812">Transmembrane</keyword>
<evidence type="ECO:0000256" key="1">
    <source>
        <dbReference type="ARBA" id="ARBA00004651"/>
    </source>
</evidence>
<dbReference type="PROSITE" id="PS50928">
    <property type="entry name" value="ABC_TM1"/>
    <property type="match status" value="1"/>
</dbReference>
<comment type="similarity">
    <text evidence="2">Belongs to the binding-protein-dependent transport system permease family. CysTW subfamily.</text>
</comment>
<evidence type="ECO:0000256" key="6">
    <source>
        <dbReference type="ARBA" id="ARBA00022989"/>
    </source>
</evidence>
<keyword evidence="6 8" id="KW-1133">Transmembrane helix</keyword>
<gene>
    <name evidence="10" type="ORF">MOX91_03445</name>
</gene>